<dbReference type="SMART" id="SM00858">
    <property type="entry name" value="SAF"/>
    <property type="match status" value="1"/>
</dbReference>
<evidence type="ECO:0000259" key="1">
    <source>
        <dbReference type="SMART" id="SM00858"/>
    </source>
</evidence>
<dbReference type="InterPro" id="IPR017592">
    <property type="entry name" value="Pilus_assmbl_Flp-typ_CpaB"/>
</dbReference>
<sequence length="222" mass="23838">MVLAGIGAVAVFMSIVGYVGSVRAEIGDMISVLRLRQPVTAYEPINVQALERVQVPRRWAPTTMISNPVELQGKVAAADLQAGTHLQRGMVVAAPTLQPGEREIAIMIDAETGVAGKVRPGMHVDIYATFSEQQQQRQRTCAARVIKQALVIQVGRLQEQREGQNAGDVNRVVPITFALTAKDSLKLTYAESYAGKVRLALIGQGDTGPNKLAPVCDTPLGQ</sequence>
<gene>
    <name evidence="2" type="ORF">SAMN04489712_105210</name>
</gene>
<proteinExistence type="predicted"/>
<dbReference type="AlphaFoldDB" id="A0A1H6A5M9"/>
<feature type="domain" description="SAF" evidence="1">
    <location>
        <begin position="30"/>
        <end position="92"/>
    </location>
</feature>
<evidence type="ECO:0000313" key="2">
    <source>
        <dbReference type="EMBL" id="SEG43660.1"/>
    </source>
</evidence>
<evidence type="ECO:0000313" key="3">
    <source>
        <dbReference type="Proteomes" id="UP000236723"/>
    </source>
</evidence>
<accession>A0A1H6A5M9</accession>
<dbReference type="InterPro" id="IPR031571">
    <property type="entry name" value="RcpC_dom"/>
</dbReference>
<dbReference type="CDD" id="cd11614">
    <property type="entry name" value="SAF_CpaB_FlgA_like"/>
    <property type="match status" value="1"/>
</dbReference>
<protein>
    <submittedName>
        <fullName evidence="2">Pilus assembly protein CpaB</fullName>
    </submittedName>
</protein>
<dbReference type="NCBIfam" id="TIGR03177">
    <property type="entry name" value="pilus_cpaB"/>
    <property type="match status" value="1"/>
</dbReference>
<dbReference type="EMBL" id="FNVO01000005">
    <property type="protein sequence ID" value="SEG43660.1"/>
    <property type="molecule type" value="Genomic_DNA"/>
</dbReference>
<name>A0A1H6A5M9_9ACTN</name>
<dbReference type="Pfam" id="PF16976">
    <property type="entry name" value="RcpC"/>
    <property type="match status" value="1"/>
</dbReference>
<dbReference type="InterPro" id="IPR013974">
    <property type="entry name" value="SAF"/>
</dbReference>
<keyword evidence="3" id="KW-1185">Reference proteome</keyword>
<organism evidence="2 3">
    <name type="scientific">Thermomonospora echinospora</name>
    <dbReference type="NCBI Taxonomy" id="1992"/>
    <lineage>
        <taxon>Bacteria</taxon>
        <taxon>Bacillati</taxon>
        <taxon>Actinomycetota</taxon>
        <taxon>Actinomycetes</taxon>
        <taxon>Streptosporangiales</taxon>
        <taxon>Thermomonosporaceae</taxon>
        <taxon>Thermomonospora</taxon>
    </lineage>
</organism>
<dbReference type="Proteomes" id="UP000236723">
    <property type="component" value="Unassembled WGS sequence"/>
</dbReference>
<reference evidence="3" key="1">
    <citation type="submission" date="2016-10" db="EMBL/GenBank/DDBJ databases">
        <authorList>
            <person name="Varghese N."/>
            <person name="Submissions S."/>
        </authorList>
    </citation>
    <scope>NUCLEOTIDE SEQUENCE [LARGE SCALE GENOMIC DNA]</scope>
    <source>
        <strain evidence="3">DSM 43163</strain>
    </source>
</reference>